<proteinExistence type="predicted"/>
<evidence type="ECO:0000313" key="1">
    <source>
        <dbReference type="EMBL" id="AXH96787.1"/>
    </source>
</evidence>
<organism evidence="1 2">
    <name type="scientific">Ornithinimicrobium avium</name>
    <dbReference type="NCBI Taxonomy" id="2283195"/>
    <lineage>
        <taxon>Bacteria</taxon>
        <taxon>Bacillati</taxon>
        <taxon>Actinomycetota</taxon>
        <taxon>Actinomycetes</taxon>
        <taxon>Micrococcales</taxon>
        <taxon>Ornithinimicrobiaceae</taxon>
        <taxon>Ornithinimicrobium</taxon>
    </lineage>
</organism>
<name>A0A345NP29_9MICO</name>
<reference evidence="1 2" key="1">
    <citation type="submission" date="2018-07" db="EMBL/GenBank/DDBJ databases">
        <title>Complete genome sequencing of Ornithinimicrobium sp. AMA3305.</title>
        <authorList>
            <person name="Bae J.-W."/>
        </authorList>
    </citation>
    <scope>NUCLEOTIDE SEQUENCE [LARGE SCALE GENOMIC DNA]</scope>
    <source>
        <strain evidence="1 2">AMA3305</strain>
    </source>
</reference>
<evidence type="ECO:0000313" key="2">
    <source>
        <dbReference type="Proteomes" id="UP000253790"/>
    </source>
</evidence>
<dbReference type="Proteomes" id="UP000253790">
    <property type="component" value="Chromosome"/>
</dbReference>
<protein>
    <submittedName>
        <fullName evidence="1">Uncharacterized protein</fullName>
    </submittedName>
</protein>
<keyword evidence="2" id="KW-1185">Reference proteome</keyword>
<dbReference type="KEGG" id="orn:DV701_12275"/>
<dbReference type="OrthoDB" id="5190697at2"/>
<gene>
    <name evidence="1" type="ORF">DV701_12275</name>
</gene>
<dbReference type="EMBL" id="CP031229">
    <property type="protein sequence ID" value="AXH96787.1"/>
    <property type="molecule type" value="Genomic_DNA"/>
</dbReference>
<sequence length="139" mass="14965">MARVTDAMQASKAVLEAAGGARAASLNLYVTGDGRVIVTQQVDQYVYVLGEDFTVSRHGLDAWLADACQPEPQVIDCFDAEGAWELLRFLRGNCTVWQCGACDAWIFTSALPKIGVLHCSTCGDGGVDFRHADRHTGEG</sequence>
<dbReference type="AlphaFoldDB" id="A0A345NP29"/>
<accession>A0A345NP29</accession>